<dbReference type="InterPro" id="IPR002502">
    <property type="entry name" value="Amidase_domain"/>
</dbReference>
<comment type="similarity">
    <text evidence="1">Belongs to the N-acetylmuramoyl-L-alanine amidase 2 family.</text>
</comment>
<dbReference type="EMBL" id="UAWC01000001">
    <property type="protein sequence ID" value="SQB33377.1"/>
    <property type="molecule type" value="Genomic_DNA"/>
</dbReference>
<dbReference type="GO" id="GO:0008270">
    <property type="term" value="F:zinc ion binding"/>
    <property type="evidence" value="ECO:0007669"/>
    <property type="project" value="InterPro"/>
</dbReference>
<gene>
    <name evidence="4" type="ORF">NCTC13028_00370</name>
</gene>
<dbReference type="CDD" id="cd06583">
    <property type="entry name" value="PGRP"/>
    <property type="match status" value="1"/>
</dbReference>
<evidence type="ECO:0000259" key="2">
    <source>
        <dbReference type="SMART" id="SM00644"/>
    </source>
</evidence>
<feature type="domain" description="N-acetylmuramoyl-L-alanine amidase" evidence="2">
    <location>
        <begin position="10"/>
        <end position="135"/>
    </location>
</feature>
<evidence type="ECO:0000313" key="5">
    <source>
        <dbReference type="Proteomes" id="UP000250223"/>
    </source>
</evidence>
<evidence type="ECO:0000313" key="4">
    <source>
        <dbReference type="EMBL" id="SQB33377.1"/>
    </source>
</evidence>
<sequence>MDIKKTNLKFRGILSNRNMTKYIIYHHAEHGNCSVQDIHNWHLHNGWIGIGYNFFVRKDGSIWEGRPENKMGAHALGYNDISIGICAEGKYMIEDMPEAQKKALIELGIYLKNKYNINPNNIIGHRDVNSTTCPGRLFPLEEIKQAILKENVPIINNKSYINLDGGGYASYRSGAPGLNLIIRDYSSDIQRIFAWVDSDKGASWAFDLIPPNFNYTKLFKNTSKVITKRNGGYTFSKGSMYKLKVKGYNKLGQVVAENQIVLKVPLK</sequence>
<evidence type="ECO:0000259" key="3">
    <source>
        <dbReference type="SMART" id="SM00701"/>
    </source>
</evidence>
<accession>A0A2X2W221</accession>
<dbReference type="RefSeq" id="WP_242976741.1">
    <property type="nucleotide sequence ID" value="NZ_UAWC01000001.1"/>
</dbReference>
<dbReference type="InterPro" id="IPR036505">
    <property type="entry name" value="Amidase/PGRP_sf"/>
</dbReference>
<organism evidence="4 5">
    <name type="scientific">Clostridium cochlearium</name>
    <dbReference type="NCBI Taxonomy" id="1494"/>
    <lineage>
        <taxon>Bacteria</taxon>
        <taxon>Bacillati</taxon>
        <taxon>Bacillota</taxon>
        <taxon>Clostridia</taxon>
        <taxon>Eubacteriales</taxon>
        <taxon>Clostridiaceae</taxon>
        <taxon>Clostridium</taxon>
    </lineage>
</organism>
<dbReference type="InterPro" id="IPR006619">
    <property type="entry name" value="PGRP_domain_met/bac"/>
</dbReference>
<dbReference type="SMART" id="SM00701">
    <property type="entry name" value="PGRP"/>
    <property type="match status" value="1"/>
</dbReference>
<dbReference type="GO" id="GO:0009253">
    <property type="term" value="P:peptidoglycan catabolic process"/>
    <property type="evidence" value="ECO:0007669"/>
    <property type="project" value="InterPro"/>
</dbReference>
<protein>
    <submittedName>
        <fullName evidence="4">N-acetylmuramoyl-L-alanine amidase</fullName>
    </submittedName>
</protein>
<name>A0A2X2W221_CLOCO</name>
<dbReference type="InterPro" id="IPR015510">
    <property type="entry name" value="PGRP"/>
</dbReference>
<proteinExistence type="inferred from homology"/>
<feature type="domain" description="Peptidoglycan recognition protein family" evidence="3">
    <location>
        <begin position="6"/>
        <end position="129"/>
    </location>
</feature>
<dbReference type="SUPFAM" id="SSF55846">
    <property type="entry name" value="N-acetylmuramoyl-L-alanine amidase-like"/>
    <property type="match status" value="1"/>
</dbReference>
<dbReference type="AlphaFoldDB" id="A0A2X2W221"/>
<dbReference type="Gene3D" id="3.40.80.10">
    <property type="entry name" value="Peptidoglycan recognition protein-like"/>
    <property type="match status" value="1"/>
</dbReference>
<dbReference type="PANTHER" id="PTHR11022:SF41">
    <property type="entry name" value="PEPTIDOGLYCAN-RECOGNITION PROTEIN LC-RELATED"/>
    <property type="match status" value="1"/>
</dbReference>
<dbReference type="Proteomes" id="UP000250223">
    <property type="component" value="Unassembled WGS sequence"/>
</dbReference>
<dbReference type="PANTHER" id="PTHR11022">
    <property type="entry name" value="PEPTIDOGLYCAN RECOGNITION PROTEIN"/>
    <property type="match status" value="1"/>
</dbReference>
<evidence type="ECO:0000256" key="1">
    <source>
        <dbReference type="ARBA" id="ARBA00007553"/>
    </source>
</evidence>
<reference evidence="4 5" key="1">
    <citation type="submission" date="2018-06" db="EMBL/GenBank/DDBJ databases">
        <authorList>
            <consortium name="Pathogen Informatics"/>
            <person name="Doyle S."/>
        </authorList>
    </citation>
    <scope>NUCLEOTIDE SEQUENCE [LARGE SCALE GENOMIC DNA]</scope>
    <source>
        <strain evidence="4 5">NCTC13028</strain>
    </source>
</reference>
<dbReference type="SMART" id="SM00644">
    <property type="entry name" value="Ami_2"/>
    <property type="match status" value="1"/>
</dbReference>
<dbReference type="GO" id="GO:0008745">
    <property type="term" value="F:N-acetylmuramoyl-L-alanine amidase activity"/>
    <property type="evidence" value="ECO:0007669"/>
    <property type="project" value="InterPro"/>
</dbReference>
<dbReference type="Pfam" id="PF01510">
    <property type="entry name" value="Amidase_2"/>
    <property type="match status" value="1"/>
</dbReference>